<dbReference type="GO" id="GO:0071500">
    <property type="term" value="P:cellular response to nitrosative stress"/>
    <property type="evidence" value="ECO:0007669"/>
    <property type="project" value="TreeGrafter"/>
</dbReference>
<dbReference type="PROSITE" id="PS01033">
    <property type="entry name" value="GLOBIN"/>
    <property type="match status" value="1"/>
</dbReference>
<dbReference type="GO" id="GO:0019825">
    <property type="term" value="F:oxygen binding"/>
    <property type="evidence" value="ECO:0007669"/>
    <property type="project" value="InterPro"/>
</dbReference>
<dbReference type="GO" id="GO:0008941">
    <property type="term" value="F:nitric oxide dioxygenase NAD(P)H activity"/>
    <property type="evidence" value="ECO:0007669"/>
    <property type="project" value="TreeGrafter"/>
</dbReference>
<dbReference type="EMBL" id="BTGD01000025">
    <property type="protein sequence ID" value="GMM58866.1"/>
    <property type="molecule type" value="Genomic_DNA"/>
</dbReference>
<feature type="compositionally biased region" description="Polar residues" evidence="1">
    <location>
        <begin position="387"/>
        <end position="399"/>
    </location>
</feature>
<protein>
    <recommendedName>
        <fullName evidence="2">Globin domain-containing protein</fullName>
    </recommendedName>
</protein>
<dbReference type="CDD" id="cd01040">
    <property type="entry name" value="Mb-like"/>
    <property type="match status" value="1"/>
</dbReference>
<accession>A0AAV5S5Y7</accession>
<feature type="region of interest" description="Disordered" evidence="1">
    <location>
        <begin position="87"/>
        <end position="110"/>
    </location>
</feature>
<proteinExistence type="predicted"/>
<dbReference type="InterPro" id="IPR012292">
    <property type="entry name" value="Globin/Proto"/>
</dbReference>
<comment type="caution">
    <text evidence="3">The sequence shown here is derived from an EMBL/GenBank/DDBJ whole genome shotgun (WGS) entry which is preliminary data.</text>
</comment>
<dbReference type="InterPro" id="IPR044399">
    <property type="entry name" value="Mb-like_M"/>
</dbReference>
<dbReference type="Gene3D" id="1.10.490.10">
    <property type="entry name" value="Globins"/>
    <property type="match status" value="1"/>
</dbReference>
<dbReference type="InterPro" id="IPR009050">
    <property type="entry name" value="Globin-like_sf"/>
</dbReference>
<dbReference type="PANTHER" id="PTHR43396">
    <property type="entry name" value="FLAVOHEMOPROTEIN"/>
    <property type="match status" value="1"/>
</dbReference>
<dbReference type="GO" id="GO:0046210">
    <property type="term" value="P:nitric oxide catabolic process"/>
    <property type="evidence" value="ECO:0007669"/>
    <property type="project" value="TreeGrafter"/>
</dbReference>
<dbReference type="InterPro" id="IPR000971">
    <property type="entry name" value="Globin"/>
</dbReference>
<feature type="compositionally biased region" description="Low complexity" evidence="1">
    <location>
        <begin position="367"/>
        <end position="386"/>
    </location>
</feature>
<feature type="compositionally biased region" description="Low complexity" evidence="1">
    <location>
        <begin position="11"/>
        <end position="49"/>
    </location>
</feature>
<dbReference type="PANTHER" id="PTHR43396:SF6">
    <property type="entry name" value="ABL201WP"/>
    <property type="match status" value="1"/>
</dbReference>
<dbReference type="GO" id="GO:0071949">
    <property type="term" value="F:FAD binding"/>
    <property type="evidence" value="ECO:0007669"/>
    <property type="project" value="TreeGrafter"/>
</dbReference>
<feature type="region of interest" description="Disordered" evidence="1">
    <location>
        <begin position="1"/>
        <end position="59"/>
    </location>
</feature>
<feature type="region of interest" description="Disordered" evidence="1">
    <location>
        <begin position="176"/>
        <end position="197"/>
    </location>
</feature>
<gene>
    <name evidence="3" type="ORF">DAKH74_054830</name>
</gene>
<name>A0AAV5S5Y7_MAUHU</name>
<dbReference type="Pfam" id="PF00042">
    <property type="entry name" value="Globin"/>
    <property type="match status" value="1"/>
</dbReference>
<organism evidence="3 4">
    <name type="scientific">Maudiozyma humilis</name>
    <name type="common">Sour dough yeast</name>
    <name type="synonym">Kazachstania humilis</name>
    <dbReference type="NCBI Taxonomy" id="51915"/>
    <lineage>
        <taxon>Eukaryota</taxon>
        <taxon>Fungi</taxon>
        <taxon>Dikarya</taxon>
        <taxon>Ascomycota</taxon>
        <taxon>Saccharomycotina</taxon>
        <taxon>Saccharomycetes</taxon>
        <taxon>Saccharomycetales</taxon>
        <taxon>Saccharomycetaceae</taxon>
        <taxon>Maudiozyma</taxon>
    </lineage>
</organism>
<sequence>MATMAPDIVETSATSTSGTSCSYSDSQYSQTNGESGSSFAEEEAPFAPADGNSLMYPAPAGMQELTPVTTDDTYSIGKTLSRMSRTESLFKGSHANGSGPDGDLDDYDDDVEGRHAKGDVKAVLTRSSKKISLVLTSRQRTLLRESWSLILNDDLTSADLHQFARRTRLHDTDLKTCESHESERSSSTTTSRSESLDKLQHTVLRDTDFNRREYDDTNISKSLFCTQFYENLVALDPHIQHSFPTIRHQAVSFAMVLDSAIRHLDDIESIDARLRSIGKRHTRILGIDNTKFEVMGQAFVVTLRDRLGKYLTTELERTWSRVYSYLADTLLVYGVDPVLHRRPSVESQHASDDSLSFYVPQVVQEVPPQKAASPSPAPSFSPTSSARETTPHTARTARTQTKECIIM</sequence>
<evidence type="ECO:0000259" key="2">
    <source>
        <dbReference type="PROSITE" id="PS01033"/>
    </source>
</evidence>
<dbReference type="Proteomes" id="UP001377567">
    <property type="component" value="Unassembled WGS sequence"/>
</dbReference>
<evidence type="ECO:0000313" key="3">
    <source>
        <dbReference type="EMBL" id="GMM58866.1"/>
    </source>
</evidence>
<dbReference type="GO" id="GO:0020037">
    <property type="term" value="F:heme binding"/>
    <property type="evidence" value="ECO:0007669"/>
    <property type="project" value="InterPro"/>
</dbReference>
<reference evidence="3 4" key="1">
    <citation type="journal article" date="2023" name="Elife">
        <title>Identification of key yeast species and microbe-microbe interactions impacting larval growth of Drosophila in the wild.</title>
        <authorList>
            <person name="Mure A."/>
            <person name="Sugiura Y."/>
            <person name="Maeda R."/>
            <person name="Honda K."/>
            <person name="Sakurai N."/>
            <person name="Takahashi Y."/>
            <person name="Watada M."/>
            <person name="Katoh T."/>
            <person name="Gotoh A."/>
            <person name="Gotoh Y."/>
            <person name="Taniguchi I."/>
            <person name="Nakamura K."/>
            <person name="Hayashi T."/>
            <person name="Katayama T."/>
            <person name="Uemura T."/>
            <person name="Hattori Y."/>
        </authorList>
    </citation>
    <scope>NUCLEOTIDE SEQUENCE [LARGE SCALE GENOMIC DNA]</scope>
    <source>
        <strain evidence="3 4">KH-74</strain>
    </source>
</reference>
<evidence type="ECO:0000313" key="4">
    <source>
        <dbReference type="Proteomes" id="UP001377567"/>
    </source>
</evidence>
<keyword evidence="4" id="KW-1185">Reference proteome</keyword>
<feature type="domain" description="Globin" evidence="2">
    <location>
        <begin position="195"/>
        <end position="335"/>
    </location>
</feature>
<dbReference type="SUPFAM" id="SSF46458">
    <property type="entry name" value="Globin-like"/>
    <property type="match status" value="1"/>
</dbReference>
<feature type="region of interest" description="Disordered" evidence="1">
    <location>
        <begin position="367"/>
        <end position="407"/>
    </location>
</feature>
<dbReference type="AlphaFoldDB" id="A0AAV5S5Y7"/>
<evidence type="ECO:0000256" key="1">
    <source>
        <dbReference type="SAM" id="MobiDB-lite"/>
    </source>
</evidence>